<feature type="domain" description="Aminoglycoside phosphotransferase" evidence="1">
    <location>
        <begin position="53"/>
        <end position="274"/>
    </location>
</feature>
<dbReference type="Proteomes" id="UP001205311">
    <property type="component" value="Unassembled WGS sequence"/>
</dbReference>
<evidence type="ECO:0000313" key="2">
    <source>
        <dbReference type="EMBL" id="MCP2261624.1"/>
    </source>
</evidence>
<reference evidence="2 3" key="1">
    <citation type="submission" date="2022-06" db="EMBL/GenBank/DDBJ databases">
        <title>Genomic Encyclopedia of Archaeal and Bacterial Type Strains, Phase II (KMG-II): from individual species to whole genera.</title>
        <authorList>
            <person name="Goeker M."/>
        </authorList>
    </citation>
    <scope>NUCLEOTIDE SEQUENCE [LARGE SCALE GENOMIC DNA]</scope>
    <source>
        <strain evidence="2 3">DSM 40477</strain>
    </source>
</reference>
<dbReference type="InterPro" id="IPR051678">
    <property type="entry name" value="AGP_Transferase"/>
</dbReference>
<evidence type="ECO:0000313" key="3">
    <source>
        <dbReference type="Proteomes" id="UP001205311"/>
    </source>
</evidence>
<comment type="caution">
    <text evidence="2">The sequence shown here is derived from an EMBL/GenBank/DDBJ whole genome shotgun (WGS) entry which is preliminary data.</text>
</comment>
<dbReference type="InterPro" id="IPR016259">
    <property type="entry name" value="Hygromycin-B_Kinase"/>
</dbReference>
<dbReference type="SUPFAM" id="SSF56112">
    <property type="entry name" value="Protein kinase-like (PK-like)"/>
    <property type="match status" value="1"/>
</dbReference>
<dbReference type="RefSeq" id="WP_253672625.1">
    <property type="nucleotide sequence ID" value="NZ_JAMTCP010000045.1"/>
</dbReference>
<accession>A0ABT1I1I8</accession>
<protein>
    <submittedName>
        <fullName evidence="2">Hygromycin-B 7''-O-kinase</fullName>
    </submittedName>
</protein>
<dbReference type="PANTHER" id="PTHR21310:SF15">
    <property type="entry name" value="AMINOGLYCOSIDE PHOSPHOTRANSFERASE DOMAIN-CONTAINING PROTEIN"/>
    <property type="match status" value="1"/>
</dbReference>
<dbReference type="EMBL" id="JAMTCP010000045">
    <property type="protein sequence ID" value="MCP2261624.1"/>
    <property type="molecule type" value="Genomic_DNA"/>
</dbReference>
<dbReference type="InterPro" id="IPR002575">
    <property type="entry name" value="Aminoglycoside_PTrfase"/>
</dbReference>
<keyword evidence="3" id="KW-1185">Reference proteome</keyword>
<sequence>MLPDLDEITSDESYAARRNDGAFWEPWVRAALDGLGLPQPRSLWVPGESTYPVLVSDSGLVVKLYGEYWCGPDSYESERAAFDLLAGHDLPVPRLLGRGELRPDGPGWHWPFLVMARAEGRTWRDAESSMDSQRRVALAHRIGQLVRQLHDLPLDGTEMLPARADAFAEVLRERRAATVADHREWGYLSPKLLDQVEDFLPDVDSLLAGRKPVFVHGDLHGTNVFVDSERGEVTGLIDFTDTYAGDPRYSLVQLHLNAYRADRELLAATLAGADWPATPTFAREMLVFTFLHDFDVLEMVPHDLGGIEDLDELAELLWGVSGRPGGTGTRR</sequence>
<gene>
    <name evidence="2" type="ORF">LX15_005350</name>
</gene>
<dbReference type="PANTHER" id="PTHR21310">
    <property type="entry name" value="AMINOGLYCOSIDE PHOSPHOTRANSFERASE-RELATED-RELATED"/>
    <property type="match status" value="1"/>
</dbReference>
<dbReference type="InterPro" id="IPR011009">
    <property type="entry name" value="Kinase-like_dom_sf"/>
</dbReference>
<dbReference type="Pfam" id="PF01636">
    <property type="entry name" value="APH"/>
    <property type="match status" value="1"/>
</dbReference>
<proteinExistence type="predicted"/>
<dbReference type="Gene3D" id="3.90.1200.10">
    <property type="match status" value="1"/>
</dbReference>
<name>A0ABT1I1I8_STRSD</name>
<evidence type="ECO:0000259" key="1">
    <source>
        <dbReference type="Pfam" id="PF01636"/>
    </source>
</evidence>
<organism evidence="2 3">
    <name type="scientific">Streptoalloteichus tenebrarius (strain ATCC 17920 / DSM 40477 / JCM 4838 / CBS 697.72 / NBRC 16177 / NCIMB 11028 / NRRL B-12390 / A12253. 1 / ISP 5477)</name>
    <name type="common">Streptomyces tenebrarius</name>
    <dbReference type="NCBI Taxonomy" id="1933"/>
    <lineage>
        <taxon>Bacteria</taxon>
        <taxon>Bacillati</taxon>
        <taxon>Actinomycetota</taxon>
        <taxon>Actinomycetes</taxon>
        <taxon>Pseudonocardiales</taxon>
        <taxon>Pseudonocardiaceae</taxon>
        <taxon>Streptoalloteichus</taxon>
    </lineage>
</organism>
<dbReference type="PIRSF" id="PIRSF000707">
    <property type="entry name" value="Hygromycin-B_kinase"/>
    <property type="match status" value="1"/>
</dbReference>